<evidence type="ECO:0000256" key="14">
    <source>
        <dbReference type="ARBA" id="ARBA00023273"/>
    </source>
</evidence>
<dbReference type="EMBL" id="FO082275">
    <property type="protein sequence ID" value="CCO15977.1"/>
    <property type="molecule type" value="Genomic_DNA"/>
</dbReference>
<evidence type="ECO:0000256" key="3">
    <source>
        <dbReference type="ARBA" id="ARBA00008226"/>
    </source>
</evidence>
<evidence type="ECO:0000256" key="7">
    <source>
        <dbReference type="ARBA" id="ARBA00022490"/>
    </source>
</evidence>
<dbReference type="GO" id="GO:0005524">
    <property type="term" value="F:ATP binding"/>
    <property type="evidence" value="ECO:0007669"/>
    <property type="project" value="UniProtKB-KW"/>
</dbReference>
<dbReference type="CDD" id="cd00774">
    <property type="entry name" value="GlyRS-like_core"/>
    <property type="match status" value="1"/>
</dbReference>
<evidence type="ECO:0000313" key="20">
    <source>
        <dbReference type="EMBL" id="CCO15977.1"/>
    </source>
</evidence>
<dbReference type="Gene3D" id="3.40.50.800">
    <property type="entry name" value="Anticodon-binding domain"/>
    <property type="match status" value="1"/>
</dbReference>
<dbReference type="FunFam" id="3.30.720.200:FF:000001">
    <property type="entry name" value="Glycine--tRNA ligase 2"/>
    <property type="match status" value="1"/>
</dbReference>
<dbReference type="AlphaFoldDB" id="K8ED41"/>
<evidence type="ECO:0000256" key="16">
    <source>
        <dbReference type="ARBA" id="ARBA00048436"/>
    </source>
</evidence>
<dbReference type="GO" id="GO:0070150">
    <property type="term" value="P:mitochondrial glycyl-tRNA aminoacylation"/>
    <property type="evidence" value="ECO:0007669"/>
    <property type="project" value="TreeGrafter"/>
</dbReference>
<evidence type="ECO:0000256" key="5">
    <source>
        <dbReference type="ARBA" id="ARBA00012829"/>
    </source>
</evidence>
<dbReference type="EC" id="6.1.1.14" evidence="5"/>
<proteinExistence type="inferred from homology"/>
<evidence type="ECO:0000256" key="12">
    <source>
        <dbReference type="ARBA" id="ARBA00022917"/>
    </source>
</evidence>
<dbReference type="NCBIfam" id="NF003211">
    <property type="entry name" value="PRK04173.1"/>
    <property type="match status" value="1"/>
</dbReference>
<evidence type="ECO:0000256" key="11">
    <source>
        <dbReference type="ARBA" id="ARBA00022840"/>
    </source>
</evidence>
<dbReference type="Gene3D" id="3.30.930.10">
    <property type="entry name" value="Bira Bifunctional Protein, Domain 2"/>
    <property type="match status" value="1"/>
</dbReference>
<keyword evidence="14" id="KW-0966">Cell projection</keyword>
<organism evidence="20 21">
    <name type="scientific">Bathycoccus prasinos</name>
    <dbReference type="NCBI Taxonomy" id="41875"/>
    <lineage>
        <taxon>Eukaryota</taxon>
        <taxon>Viridiplantae</taxon>
        <taxon>Chlorophyta</taxon>
        <taxon>Mamiellophyceae</taxon>
        <taxon>Mamiellales</taxon>
        <taxon>Bathycoccaceae</taxon>
        <taxon>Bathycoccus</taxon>
    </lineage>
</organism>
<comment type="subcellular location">
    <subcellularLocation>
        <location evidence="1">Cell projection</location>
        <location evidence="1">Axon</location>
    </subcellularLocation>
    <subcellularLocation>
        <location evidence="2">Cytoplasm</location>
    </subcellularLocation>
</comment>
<dbReference type="RefSeq" id="XP_007513452.1">
    <property type="nucleotide sequence ID" value="XM_007513390.1"/>
</dbReference>
<dbReference type="Gene3D" id="1.10.287.10">
    <property type="entry name" value="S15/NS1, RNA-binding"/>
    <property type="match status" value="1"/>
</dbReference>
<dbReference type="InterPro" id="IPR036621">
    <property type="entry name" value="Anticodon-bd_dom_sf"/>
</dbReference>
<dbReference type="Proteomes" id="UP000198341">
    <property type="component" value="Chromosome 4"/>
</dbReference>
<accession>K8ED41</accession>
<keyword evidence="21" id="KW-1185">Reference proteome</keyword>
<dbReference type="InterPro" id="IPR009068">
    <property type="entry name" value="uS15_NS1_RNA-bd_sf"/>
</dbReference>
<dbReference type="GO" id="GO:0004820">
    <property type="term" value="F:glycine-tRNA ligase activity"/>
    <property type="evidence" value="ECO:0007669"/>
    <property type="project" value="UniProtKB-EC"/>
</dbReference>
<dbReference type="PROSITE" id="PS50862">
    <property type="entry name" value="AA_TRNA_LIGASE_II"/>
    <property type="match status" value="1"/>
</dbReference>
<comment type="subunit">
    <text evidence="4">Homodimer.</text>
</comment>
<comment type="catalytic activity">
    <reaction evidence="17">
        <text>tRNA(Gly) + glycine + ATP = glycyl-tRNA(Gly) + AMP + diphosphate</text>
        <dbReference type="Rhea" id="RHEA:16013"/>
        <dbReference type="Rhea" id="RHEA-COMP:9664"/>
        <dbReference type="Rhea" id="RHEA-COMP:9683"/>
        <dbReference type="ChEBI" id="CHEBI:30616"/>
        <dbReference type="ChEBI" id="CHEBI:33019"/>
        <dbReference type="ChEBI" id="CHEBI:57305"/>
        <dbReference type="ChEBI" id="CHEBI:78442"/>
        <dbReference type="ChEBI" id="CHEBI:78522"/>
        <dbReference type="ChEBI" id="CHEBI:456215"/>
        <dbReference type="EC" id="6.1.1.14"/>
    </reaction>
    <physiologicalReaction direction="left-to-right" evidence="17">
        <dbReference type="Rhea" id="RHEA:16014"/>
    </physiologicalReaction>
</comment>
<name>K8ED41_9CHLO</name>
<dbReference type="CDD" id="cd00858">
    <property type="entry name" value="GlyRS_anticodon"/>
    <property type="match status" value="1"/>
</dbReference>
<evidence type="ECO:0000256" key="15">
    <source>
        <dbReference type="ARBA" id="ARBA00030057"/>
    </source>
</evidence>
<dbReference type="SUPFAM" id="SSF52954">
    <property type="entry name" value="Class II aaRS ABD-related"/>
    <property type="match status" value="1"/>
</dbReference>
<evidence type="ECO:0000256" key="8">
    <source>
        <dbReference type="ARBA" id="ARBA00022598"/>
    </source>
</evidence>
<keyword evidence="8" id="KW-0436">Ligase</keyword>
<feature type="domain" description="WHEP-TRS" evidence="19">
    <location>
        <begin position="11"/>
        <end position="68"/>
    </location>
</feature>
<comment type="similarity">
    <text evidence="3">Belongs to the class-II aminoacyl-tRNA synthetase family.</text>
</comment>
<dbReference type="KEGG" id="bpg:Bathy04g02780"/>
<dbReference type="GeneID" id="19016303"/>
<dbReference type="FunFam" id="3.40.50.800:FF:000004">
    <property type="entry name" value="Glycine--tRNA ligase 2"/>
    <property type="match status" value="1"/>
</dbReference>
<evidence type="ECO:0000256" key="2">
    <source>
        <dbReference type="ARBA" id="ARBA00004496"/>
    </source>
</evidence>
<dbReference type="GO" id="GO:0005739">
    <property type="term" value="C:mitochondrion"/>
    <property type="evidence" value="ECO:0007669"/>
    <property type="project" value="TreeGrafter"/>
</dbReference>
<dbReference type="NCBIfam" id="TIGR00389">
    <property type="entry name" value="glyS_dimeric"/>
    <property type="match status" value="1"/>
</dbReference>
<comment type="catalytic activity">
    <reaction evidence="16">
        <text>2 ATP + H(+) = P(1),P(4)-bis(5'-adenosyl) tetraphosphate + diphosphate</text>
        <dbReference type="Rhea" id="RHEA:34935"/>
        <dbReference type="ChEBI" id="CHEBI:15378"/>
        <dbReference type="ChEBI" id="CHEBI:30616"/>
        <dbReference type="ChEBI" id="CHEBI:33019"/>
        <dbReference type="ChEBI" id="CHEBI:58141"/>
    </reaction>
    <physiologicalReaction direction="left-to-right" evidence="16">
        <dbReference type="Rhea" id="RHEA:34936"/>
    </physiologicalReaction>
</comment>
<evidence type="ECO:0000313" key="21">
    <source>
        <dbReference type="Proteomes" id="UP000198341"/>
    </source>
</evidence>
<reference evidence="20 21" key="1">
    <citation type="submission" date="2011-10" db="EMBL/GenBank/DDBJ databases">
        <authorList>
            <person name="Genoscope - CEA"/>
        </authorList>
    </citation>
    <scope>NUCLEOTIDE SEQUENCE [LARGE SCALE GENOMIC DNA]</scope>
    <source>
        <strain evidence="20 21">RCC 1105</strain>
    </source>
</reference>
<dbReference type="PROSITE" id="PS51185">
    <property type="entry name" value="WHEP_TRS_2"/>
    <property type="match status" value="1"/>
</dbReference>
<keyword evidence="7" id="KW-0963">Cytoplasm</keyword>
<dbReference type="STRING" id="41875.K8ED41"/>
<dbReference type="SUPFAM" id="SSF47060">
    <property type="entry name" value="S15/NS1 RNA-binding domain"/>
    <property type="match status" value="1"/>
</dbReference>
<dbReference type="InterPro" id="IPR002315">
    <property type="entry name" value="tRNA-synt_gly"/>
</dbReference>
<dbReference type="SUPFAM" id="SSF55681">
    <property type="entry name" value="Class II aaRS and biotin synthetases"/>
    <property type="match status" value="1"/>
</dbReference>
<gene>
    <name evidence="20" type="ORF">Bathy04g02780</name>
</gene>
<dbReference type="FunFam" id="3.30.40.230:FF:000001">
    <property type="entry name" value="Glycine--tRNA ligase"/>
    <property type="match status" value="1"/>
</dbReference>
<evidence type="ECO:0000256" key="10">
    <source>
        <dbReference type="ARBA" id="ARBA00022741"/>
    </source>
</evidence>
<dbReference type="Gene3D" id="3.30.720.200">
    <property type="match status" value="1"/>
</dbReference>
<evidence type="ECO:0000259" key="18">
    <source>
        <dbReference type="PROSITE" id="PS50862"/>
    </source>
</evidence>
<protein>
    <recommendedName>
        <fullName evidence="6">Glycine--tRNA ligase</fullName>
        <ecNumber evidence="5">6.1.1.14</ecNumber>
    </recommendedName>
    <alternativeName>
        <fullName evidence="15">Diadenosine tetraphosphate synthetase</fullName>
    </alternativeName>
</protein>
<dbReference type="FunFam" id="3.30.930.10:FF:000158">
    <property type="entry name" value="Glycyl-tRNA synthetase"/>
    <property type="match status" value="1"/>
</dbReference>
<evidence type="ECO:0000256" key="6">
    <source>
        <dbReference type="ARBA" id="ARBA00019404"/>
    </source>
</evidence>
<evidence type="ECO:0000256" key="1">
    <source>
        <dbReference type="ARBA" id="ARBA00004489"/>
    </source>
</evidence>
<evidence type="ECO:0000256" key="9">
    <source>
        <dbReference type="ARBA" id="ARBA00022679"/>
    </source>
</evidence>
<dbReference type="Gene3D" id="3.30.40.230">
    <property type="match status" value="1"/>
</dbReference>
<keyword evidence="11" id="KW-0067">ATP-binding</keyword>
<dbReference type="PRINTS" id="PR01043">
    <property type="entry name" value="TRNASYNTHGLY"/>
</dbReference>
<dbReference type="OrthoDB" id="57698at2759"/>
<dbReference type="InterPro" id="IPR000738">
    <property type="entry name" value="WHEP-TRS_dom"/>
</dbReference>
<dbReference type="InterPro" id="IPR006195">
    <property type="entry name" value="aa-tRNA-synth_II"/>
</dbReference>
<dbReference type="InterPro" id="IPR004154">
    <property type="entry name" value="Anticodon-bd"/>
</dbReference>
<keyword evidence="13" id="KW-0030">Aminoacyl-tRNA synthetase</keyword>
<keyword evidence="10" id="KW-0547">Nucleotide-binding</keyword>
<dbReference type="Pfam" id="PF03129">
    <property type="entry name" value="HGTP_anticodon"/>
    <property type="match status" value="1"/>
</dbReference>
<dbReference type="eggNOG" id="KOG2298">
    <property type="taxonomic scope" value="Eukaryota"/>
</dbReference>
<dbReference type="InterPro" id="IPR027031">
    <property type="entry name" value="Gly-tRNA_synthase/POLG2"/>
</dbReference>
<dbReference type="SMART" id="SM00991">
    <property type="entry name" value="WHEP-TRS"/>
    <property type="match status" value="1"/>
</dbReference>
<dbReference type="InterPro" id="IPR033731">
    <property type="entry name" value="GlyRS-like_core"/>
</dbReference>
<keyword evidence="9" id="KW-0808">Transferase</keyword>
<dbReference type="PANTHER" id="PTHR10745">
    <property type="entry name" value="GLYCYL-TRNA SYNTHETASE/DNA POLYMERASE SUBUNIT GAMMA-2"/>
    <property type="match status" value="1"/>
</dbReference>
<sequence length="698" mass="78621">MPEEESKQELDIDHLQDLVAQQGDTVRALKADESPNQAAISQAIETLKQLKIDLNAEITRRKASGDSMIKSKEDFRVKVANSLESRLFYIPSFKIYGGVGGLYDYGPPGCAVKANVQKIWRQHFVIEESMLEVECPSVTLGTVLKASGHVDRFTDLMVKDAKTEECFRADHLLGDRLEELIADPATRKDEKAEFEMLYARLDELKEEEMKMALKRCGCVSPETKNELSDPYPFNLMFPTTIGPSGNIQGFLRPETAQGMFVNFRELLYFNGGKLPFACAQIGQSFRNEIAPRAGLLRVREFTQAEIEHFCHPTKKDHPRFNEVAQVELNLFSQEAQLQAGKKEPFRMKTGEAVEKGIIANETLAYFVARTHLFLKELGVDMQRVRFRQHLRHEMAHYAQDCWDAEIECSYGWIECVGLADRSAFDLDAHSKASKVDLQAYELFDEPVEEVIFEVKMNKQILGKSFKKDQKFVIDALTSLDEAAAAKIEKDFEDKGETDLENVQGIDGGKATITKDMVIEMKKKTKKVSGRNFTPSVIEPSFGIGRIMYCLFEHAFYVREGDDENKAVFKLPPQVAPIKCTIFPLVNNAEMNAASHDIYKSLTKLAVSVKLDTTAISIGKRYCRTDELGVPFAITIDHRTIGHTSTPKDGTVTVRERDSCEQVRIKVDDVAKFIADLSSGEVEWSRATASLEKVLNTAE</sequence>
<dbReference type="FunFam" id="3.30.930.10:FF:000010">
    <property type="entry name" value="Glycyl-tRNA synthetase 1"/>
    <property type="match status" value="1"/>
</dbReference>
<dbReference type="Pfam" id="PF00587">
    <property type="entry name" value="tRNA-synt_2b"/>
    <property type="match status" value="1"/>
</dbReference>
<keyword evidence="12" id="KW-0648">Protein biosynthesis</keyword>
<feature type="domain" description="Aminoacyl-transfer RNA synthetases class-II family profile" evidence="18">
    <location>
        <begin position="236"/>
        <end position="572"/>
    </location>
</feature>
<dbReference type="PANTHER" id="PTHR10745:SF0">
    <property type="entry name" value="GLYCINE--TRNA LIGASE"/>
    <property type="match status" value="1"/>
</dbReference>
<dbReference type="InterPro" id="IPR002314">
    <property type="entry name" value="aa-tRNA-synt_IIb"/>
</dbReference>
<evidence type="ECO:0000256" key="13">
    <source>
        <dbReference type="ARBA" id="ARBA00023146"/>
    </source>
</evidence>
<evidence type="ECO:0000259" key="19">
    <source>
        <dbReference type="PROSITE" id="PS51185"/>
    </source>
</evidence>
<dbReference type="InterPro" id="IPR045864">
    <property type="entry name" value="aa-tRNA-synth_II/BPL/LPL"/>
</dbReference>
<evidence type="ECO:0000256" key="17">
    <source>
        <dbReference type="ARBA" id="ARBA00049523"/>
    </source>
</evidence>
<dbReference type="GO" id="GO:0016740">
    <property type="term" value="F:transferase activity"/>
    <property type="evidence" value="ECO:0007669"/>
    <property type="project" value="UniProtKB-KW"/>
</dbReference>
<evidence type="ECO:0000256" key="4">
    <source>
        <dbReference type="ARBA" id="ARBA00011738"/>
    </source>
</evidence>